<dbReference type="EMBL" id="CH480829">
    <property type="protein sequence ID" value="EDW45364.1"/>
    <property type="molecule type" value="Genomic_DNA"/>
</dbReference>
<evidence type="ECO:0000259" key="2">
    <source>
        <dbReference type="Pfam" id="PF13870"/>
    </source>
</evidence>
<dbReference type="Proteomes" id="UP000001292">
    <property type="component" value="Unassembled WGS sequence"/>
</dbReference>
<feature type="coiled-coil region" evidence="1">
    <location>
        <begin position="15"/>
        <end position="49"/>
    </location>
</feature>
<keyword evidence="1" id="KW-0175">Coiled coil</keyword>
<evidence type="ECO:0000256" key="1">
    <source>
        <dbReference type="SAM" id="Coils"/>
    </source>
</evidence>
<evidence type="ECO:0000313" key="4">
    <source>
        <dbReference type="Proteomes" id="UP000001292"/>
    </source>
</evidence>
<dbReference type="InterPro" id="IPR025254">
    <property type="entry name" value="CCDC113/CCDC96_CC"/>
</dbReference>
<proteinExistence type="predicted"/>
<name>B4ICT8_DROSE</name>
<gene>
    <name evidence="3" type="primary">Dsec\GM16726</name>
    <name evidence="3" type="ORF">Dsec_GM16726</name>
</gene>
<accession>B4ICT8</accession>
<protein>
    <submittedName>
        <fullName evidence="3">GM16726</fullName>
    </submittedName>
</protein>
<dbReference type="HOGENOM" id="CLU_2017618_0_0_1"/>
<feature type="domain" description="CCDC113/CCDC96 coiled-coil" evidence="2">
    <location>
        <begin position="3"/>
        <end position="111"/>
    </location>
</feature>
<dbReference type="Pfam" id="PF13870">
    <property type="entry name" value="CCDC113_CCDC96_CC"/>
    <property type="match status" value="1"/>
</dbReference>
<sequence length="123" mass="14413">MAGLKGVTGKTSLAMTEEKQAMMNLETEMRTVLNRTDEVTRAIQKLEKEVAAVQMHNTKDYVTLDELRAQLQDYEAPSVSEYIERKEEAHVLEKEEKMLQRKIYILNMKLNNAIRRRNRLEEN</sequence>
<reference evidence="3 4" key="1">
    <citation type="journal article" date="2007" name="Nature">
        <title>Evolution of genes and genomes on the Drosophila phylogeny.</title>
        <authorList>
            <consortium name="Drosophila 12 Genomes Consortium"/>
            <person name="Clark A.G."/>
            <person name="Eisen M.B."/>
            <person name="Smith D.R."/>
            <person name="Bergman C.M."/>
            <person name="Oliver B."/>
            <person name="Markow T.A."/>
            <person name="Kaufman T.C."/>
            <person name="Kellis M."/>
            <person name="Gelbart W."/>
            <person name="Iyer V.N."/>
            <person name="Pollard D.A."/>
            <person name="Sackton T.B."/>
            <person name="Larracuente A.M."/>
            <person name="Singh N.D."/>
            <person name="Abad J.P."/>
            <person name="Abt D.N."/>
            <person name="Adryan B."/>
            <person name="Aguade M."/>
            <person name="Akashi H."/>
            <person name="Anderson W.W."/>
            <person name="Aquadro C.F."/>
            <person name="Ardell D.H."/>
            <person name="Arguello R."/>
            <person name="Artieri C.G."/>
            <person name="Barbash D.A."/>
            <person name="Barker D."/>
            <person name="Barsanti P."/>
            <person name="Batterham P."/>
            <person name="Batzoglou S."/>
            <person name="Begun D."/>
            <person name="Bhutkar A."/>
            <person name="Blanco E."/>
            <person name="Bosak S.A."/>
            <person name="Bradley R.K."/>
            <person name="Brand A.D."/>
            <person name="Brent M.R."/>
            <person name="Brooks A.N."/>
            <person name="Brown R.H."/>
            <person name="Butlin R.K."/>
            <person name="Caggese C."/>
            <person name="Calvi B.R."/>
            <person name="Bernardo de Carvalho A."/>
            <person name="Caspi A."/>
            <person name="Castrezana S."/>
            <person name="Celniker S.E."/>
            <person name="Chang J.L."/>
            <person name="Chapple C."/>
            <person name="Chatterji S."/>
            <person name="Chinwalla A."/>
            <person name="Civetta A."/>
            <person name="Clifton S.W."/>
            <person name="Comeron J.M."/>
            <person name="Costello J.C."/>
            <person name="Coyne J.A."/>
            <person name="Daub J."/>
            <person name="David R.G."/>
            <person name="Delcher A.L."/>
            <person name="Delehaunty K."/>
            <person name="Do C.B."/>
            <person name="Ebling H."/>
            <person name="Edwards K."/>
            <person name="Eickbush T."/>
            <person name="Evans J.D."/>
            <person name="Filipski A."/>
            <person name="Findeiss S."/>
            <person name="Freyhult E."/>
            <person name="Fulton L."/>
            <person name="Fulton R."/>
            <person name="Garcia A.C."/>
            <person name="Gardiner A."/>
            <person name="Garfield D.A."/>
            <person name="Garvin B.E."/>
            <person name="Gibson G."/>
            <person name="Gilbert D."/>
            <person name="Gnerre S."/>
            <person name="Godfrey J."/>
            <person name="Good R."/>
            <person name="Gotea V."/>
            <person name="Gravely B."/>
            <person name="Greenberg A.J."/>
            <person name="Griffiths-Jones S."/>
            <person name="Gross S."/>
            <person name="Guigo R."/>
            <person name="Gustafson E.A."/>
            <person name="Haerty W."/>
            <person name="Hahn M.W."/>
            <person name="Halligan D.L."/>
            <person name="Halpern A.L."/>
            <person name="Halter G.M."/>
            <person name="Han M.V."/>
            <person name="Heger A."/>
            <person name="Hillier L."/>
            <person name="Hinrichs A.S."/>
            <person name="Holmes I."/>
            <person name="Hoskins R.A."/>
            <person name="Hubisz M.J."/>
            <person name="Hultmark D."/>
            <person name="Huntley M.A."/>
            <person name="Jaffe D.B."/>
            <person name="Jagadeeshan S."/>
            <person name="Jeck W.R."/>
            <person name="Johnson J."/>
            <person name="Jones C.D."/>
            <person name="Jordan W.C."/>
            <person name="Karpen G.H."/>
            <person name="Kataoka E."/>
            <person name="Keightley P.D."/>
            <person name="Kheradpour P."/>
            <person name="Kirkness E.F."/>
            <person name="Koerich L.B."/>
            <person name="Kristiansen K."/>
            <person name="Kudrna D."/>
            <person name="Kulathinal R.J."/>
            <person name="Kumar S."/>
            <person name="Kwok R."/>
            <person name="Lander E."/>
            <person name="Langley C.H."/>
            <person name="Lapoint R."/>
            <person name="Lazzaro B.P."/>
            <person name="Lee S.J."/>
            <person name="Levesque L."/>
            <person name="Li R."/>
            <person name="Lin C.F."/>
            <person name="Lin M.F."/>
            <person name="Lindblad-Toh K."/>
            <person name="Llopart A."/>
            <person name="Long M."/>
            <person name="Low L."/>
            <person name="Lozovsky E."/>
            <person name="Lu J."/>
            <person name="Luo M."/>
            <person name="Machado C.A."/>
            <person name="Makalowski W."/>
            <person name="Marzo M."/>
            <person name="Matsuda M."/>
            <person name="Matzkin L."/>
            <person name="McAllister B."/>
            <person name="McBride C.S."/>
            <person name="McKernan B."/>
            <person name="McKernan K."/>
            <person name="Mendez-Lago M."/>
            <person name="Minx P."/>
            <person name="Mollenhauer M.U."/>
            <person name="Montooth K."/>
            <person name="Mount S.M."/>
            <person name="Mu X."/>
            <person name="Myers E."/>
            <person name="Negre B."/>
            <person name="Newfeld S."/>
            <person name="Nielsen R."/>
            <person name="Noor M.A."/>
            <person name="O'Grady P."/>
            <person name="Pachter L."/>
            <person name="Papaceit M."/>
            <person name="Parisi M.J."/>
            <person name="Parisi M."/>
            <person name="Parts L."/>
            <person name="Pedersen J.S."/>
            <person name="Pesole G."/>
            <person name="Phillippy A.M."/>
            <person name="Ponting C.P."/>
            <person name="Pop M."/>
            <person name="Porcelli D."/>
            <person name="Powell J.R."/>
            <person name="Prohaska S."/>
            <person name="Pruitt K."/>
            <person name="Puig M."/>
            <person name="Quesneville H."/>
            <person name="Ram K.R."/>
            <person name="Rand D."/>
            <person name="Rasmussen M.D."/>
            <person name="Reed L.K."/>
            <person name="Reenan R."/>
            <person name="Reily A."/>
            <person name="Remington K.A."/>
            <person name="Rieger T.T."/>
            <person name="Ritchie M.G."/>
            <person name="Robin C."/>
            <person name="Rogers Y.H."/>
            <person name="Rohde C."/>
            <person name="Rozas J."/>
            <person name="Rubenfield M.J."/>
            <person name="Ruiz A."/>
            <person name="Russo S."/>
            <person name="Salzberg S.L."/>
            <person name="Sanchez-Gracia A."/>
            <person name="Saranga D.J."/>
            <person name="Sato H."/>
            <person name="Schaeffer S.W."/>
            <person name="Schatz M.C."/>
            <person name="Schlenke T."/>
            <person name="Schwartz R."/>
            <person name="Segarra C."/>
            <person name="Singh R.S."/>
            <person name="Sirot L."/>
            <person name="Sirota M."/>
            <person name="Sisneros N.B."/>
            <person name="Smith C.D."/>
            <person name="Smith T.F."/>
            <person name="Spieth J."/>
            <person name="Stage D.E."/>
            <person name="Stark A."/>
            <person name="Stephan W."/>
            <person name="Strausberg R.L."/>
            <person name="Strempel S."/>
            <person name="Sturgill D."/>
            <person name="Sutton G."/>
            <person name="Sutton G.G."/>
            <person name="Tao W."/>
            <person name="Teichmann S."/>
            <person name="Tobari Y.N."/>
            <person name="Tomimura Y."/>
            <person name="Tsolas J.M."/>
            <person name="Valente V.L."/>
            <person name="Venter E."/>
            <person name="Venter J.C."/>
            <person name="Vicario S."/>
            <person name="Vieira F.G."/>
            <person name="Vilella A.J."/>
            <person name="Villasante A."/>
            <person name="Walenz B."/>
            <person name="Wang J."/>
            <person name="Wasserman M."/>
            <person name="Watts T."/>
            <person name="Wilson D."/>
            <person name="Wilson R.K."/>
            <person name="Wing R.A."/>
            <person name="Wolfner M.F."/>
            <person name="Wong A."/>
            <person name="Wong G.K."/>
            <person name="Wu C.I."/>
            <person name="Wu G."/>
            <person name="Yamamoto D."/>
            <person name="Yang H.P."/>
            <person name="Yang S.P."/>
            <person name="Yorke J.A."/>
            <person name="Yoshida K."/>
            <person name="Zdobnov E."/>
            <person name="Zhang P."/>
            <person name="Zhang Y."/>
            <person name="Zimin A.V."/>
            <person name="Baldwin J."/>
            <person name="Abdouelleil A."/>
            <person name="Abdulkadir J."/>
            <person name="Abebe A."/>
            <person name="Abera B."/>
            <person name="Abreu J."/>
            <person name="Acer S.C."/>
            <person name="Aftuck L."/>
            <person name="Alexander A."/>
            <person name="An P."/>
            <person name="Anderson E."/>
            <person name="Anderson S."/>
            <person name="Arachi H."/>
            <person name="Azer M."/>
            <person name="Bachantsang P."/>
            <person name="Barry A."/>
            <person name="Bayul T."/>
            <person name="Berlin A."/>
            <person name="Bessette D."/>
            <person name="Bloom T."/>
            <person name="Blye J."/>
            <person name="Boguslavskiy L."/>
            <person name="Bonnet C."/>
            <person name="Boukhgalter B."/>
            <person name="Bourzgui I."/>
            <person name="Brown A."/>
            <person name="Cahill P."/>
            <person name="Channer S."/>
            <person name="Cheshatsang Y."/>
            <person name="Chuda L."/>
            <person name="Citroen M."/>
            <person name="Collymore A."/>
            <person name="Cooke P."/>
            <person name="Costello M."/>
            <person name="D'Aco K."/>
            <person name="Daza R."/>
            <person name="De Haan G."/>
            <person name="DeGray S."/>
            <person name="DeMaso C."/>
            <person name="Dhargay N."/>
            <person name="Dooley K."/>
            <person name="Dooley E."/>
            <person name="Doricent M."/>
            <person name="Dorje P."/>
            <person name="Dorjee K."/>
            <person name="Dupes A."/>
            <person name="Elong R."/>
            <person name="Falk J."/>
            <person name="Farina A."/>
            <person name="Faro S."/>
            <person name="Ferguson D."/>
            <person name="Fisher S."/>
            <person name="Foley C.D."/>
            <person name="Franke A."/>
            <person name="Friedrich D."/>
            <person name="Gadbois L."/>
            <person name="Gearin G."/>
            <person name="Gearin C.R."/>
            <person name="Giannoukos G."/>
            <person name="Goode T."/>
            <person name="Graham J."/>
            <person name="Grandbois E."/>
            <person name="Grewal S."/>
            <person name="Gyaltsen K."/>
            <person name="Hafez N."/>
            <person name="Hagos B."/>
            <person name="Hall J."/>
            <person name="Henson C."/>
            <person name="Hollinger A."/>
            <person name="Honan T."/>
            <person name="Huard M.D."/>
            <person name="Hughes L."/>
            <person name="Hurhula B."/>
            <person name="Husby M.E."/>
            <person name="Kamat A."/>
            <person name="Kanga B."/>
            <person name="Kashin S."/>
            <person name="Khazanovich D."/>
            <person name="Kisner P."/>
            <person name="Lance K."/>
            <person name="Lara M."/>
            <person name="Lee W."/>
            <person name="Lennon N."/>
            <person name="Letendre F."/>
            <person name="LeVine R."/>
            <person name="Lipovsky A."/>
            <person name="Liu X."/>
            <person name="Liu J."/>
            <person name="Liu S."/>
            <person name="Lokyitsang T."/>
            <person name="Lokyitsang Y."/>
            <person name="Lubonja R."/>
            <person name="Lui A."/>
            <person name="MacDonald P."/>
            <person name="Magnisalis V."/>
            <person name="Maru K."/>
            <person name="Matthews C."/>
            <person name="McCusker W."/>
            <person name="McDonough S."/>
            <person name="Mehta T."/>
            <person name="Meldrim J."/>
            <person name="Meneus L."/>
            <person name="Mihai O."/>
            <person name="Mihalev A."/>
            <person name="Mihova T."/>
            <person name="Mittelman R."/>
            <person name="Mlenga V."/>
            <person name="Montmayeur A."/>
            <person name="Mulrain L."/>
            <person name="Navidi A."/>
            <person name="Naylor J."/>
            <person name="Negash T."/>
            <person name="Nguyen T."/>
            <person name="Nguyen N."/>
            <person name="Nicol R."/>
            <person name="Norbu C."/>
            <person name="Norbu N."/>
            <person name="Novod N."/>
            <person name="O'Neill B."/>
            <person name="Osman S."/>
            <person name="Markiewicz E."/>
            <person name="Oyono O.L."/>
            <person name="Patti C."/>
            <person name="Phunkhang P."/>
            <person name="Pierre F."/>
            <person name="Priest M."/>
            <person name="Raghuraman S."/>
            <person name="Rege F."/>
            <person name="Reyes R."/>
            <person name="Rise C."/>
            <person name="Rogov P."/>
            <person name="Ross K."/>
            <person name="Ryan E."/>
            <person name="Settipalli S."/>
            <person name="Shea T."/>
            <person name="Sherpa N."/>
            <person name="Shi L."/>
            <person name="Shih D."/>
            <person name="Sparrow T."/>
            <person name="Spaulding J."/>
            <person name="Stalker J."/>
            <person name="Stange-Thomann N."/>
            <person name="Stavropoulos S."/>
            <person name="Stone C."/>
            <person name="Strader C."/>
            <person name="Tesfaye S."/>
            <person name="Thomson T."/>
            <person name="Thoulutsang Y."/>
            <person name="Thoulutsang D."/>
            <person name="Topham K."/>
            <person name="Topping I."/>
            <person name="Tsamla T."/>
            <person name="Vassiliev H."/>
            <person name="Vo A."/>
            <person name="Wangchuk T."/>
            <person name="Wangdi T."/>
            <person name="Weiand M."/>
            <person name="Wilkinson J."/>
            <person name="Wilson A."/>
            <person name="Yadav S."/>
            <person name="Young G."/>
            <person name="Yu Q."/>
            <person name="Zembek L."/>
            <person name="Zhong D."/>
            <person name="Zimmer A."/>
            <person name="Zwirko Z."/>
            <person name="Jaffe D.B."/>
            <person name="Alvarez P."/>
            <person name="Brockman W."/>
            <person name="Butler J."/>
            <person name="Chin C."/>
            <person name="Gnerre S."/>
            <person name="Grabherr M."/>
            <person name="Kleber M."/>
            <person name="Mauceli E."/>
            <person name="MacCallum I."/>
        </authorList>
    </citation>
    <scope>NUCLEOTIDE SEQUENCE [LARGE SCALE GENOMIC DNA]</scope>
    <source>
        <strain evidence="4">Rob3c / Tucson 14021-0248.25</strain>
    </source>
</reference>
<keyword evidence="4" id="KW-1185">Reference proteome</keyword>
<organism evidence="4">
    <name type="scientific">Drosophila sechellia</name>
    <name type="common">Fruit fly</name>
    <dbReference type="NCBI Taxonomy" id="7238"/>
    <lineage>
        <taxon>Eukaryota</taxon>
        <taxon>Metazoa</taxon>
        <taxon>Ecdysozoa</taxon>
        <taxon>Arthropoda</taxon>
        <taxon>Hexapoda</taxon>
        <taxon>Insecta</taxon>
        <taxon>Pterygota</taxon>
        <taxon>Neoptera</taxon>
        <taxon>Endopterygota</taxon>
        <taxon>Diptera</taxon>
        <taxon>Brachycera</taxon>
        <taxon>Muscomorpha</taxon>
        <taxon>Ephydroidea</taxon>
        <taxon>Drosophilidae</taxon>
        <taxon>Drosophila</taxon>
        <taxon>Sophophora</taxon>
    </lineage>
</organism>
<dbReference type="AlphaFoldDB" id="B4ICT8"/>
<evidence type="ECO:0000313" key="3">
    <source>
        <dbReference type="EMBL" id="EDW45364.1"/>
    </source>
</evidence>